<reference evidence="2 3" key="1">
    <citation type="submission" date="2022-05" db="EMBL/GenBank/DDBJ databases">
        <title>Luteimonas sp. SX5, whole genome shotgun sequencing project.</title>
        <authorList>
            <person name="Zhao G."/>
            <person name="Shen L."/>
        </authorList>
    </citation>
    <scope>NUCLEOTIDE SEQUENCE [LARGE SCALE GENOMIC DNA]</scope>
    <source>
        <strain evidence="2 3">SX5</strain>
    </source>
</reference>
<evidence type="ECO:0000313" key="2">
    <source>
        <dbReference type="EMBL" id="MCL1635601.1"/>
    </source>
</evidence>
<keyword evidence="1" id="KW-0472">Membrane</keyword>
<name>A0ABT0ML53_9GAMM</name>
<dbReference type="InterPro" id="IPR025333">
    <property type="entry name" value="DUF4239"/>
</dbReference>
<evidence type="ECO:0008006" key="4">
    <source>
        <dbReference type="Google" id="ProtNLM"/>
    </source>
</evidence>
<feature type="transmembrane region" description="Helical" evidence="1">
    <location>
        <begin position="189"/>
        <end position="211"/>
    </location>
</feature>
<gene>
    <name evidence="2" type="ORF">M2650_13315</name>
</gene>
<dbReference type="EMBL" id="JAMBEP010000003">
    <property type="protein sequence ID" value="MCL1635601.1"/>
    <property type="molecule type" value="Genomic_DNA"/>
</dbReference>
<organism evidence="2 3">
    <name type="scientific">Luteimonas galliterrae</name>
    <dbReference type="NCBI Taxonomy" id="2940486"/>
    <lineage>
        <taxon>Bacteria</taxon>
        <taxon>Pseudomonadati</taxon>
        <taxon>Pseudomonadota</taxon>
        <taxon>Gammaproteobacteria</taxon>
        <taxon>Lysobacterales</taxon>
        <taxon>Lysobacteraceae</taxon>
        <taxon>Luteimonas</taxon>
    </lineage>
</organism>
<dbReference type="Pfam" id="PF14023">
    <property type="entry name" value="Bestrophin-like"/>
    <property type="match status" value="1"/>
</dbReference>
<keyword evidence="3" id="KW-1185">Reference proteome</keyword>
<comment type="caution">
    <text evidence="2">The sequence shown here is derived from an EMBL/GenBank/DDBJ whole genome shotgun (WGS) entry which is preliminary data.</text>
</comment>
<keyword evidence="1" id="KW-0812">Transmembrane</keyword>
<feature type="transmembrane region" description="Helical" evidence="1">
    <location>
        <begin position="217"/>
        <end position="236"/>
    </location>
</feature>
<accession>A0ABT0ML53</accession>
<sequence length="267" mass="29296">MPTDPIPIPVVFVATIIVVAAAVEIGYLLGKAVRRRSADEKESPVSVISGSILGLAAFMLAFTFGIVSARHDAKKGLVREDANAIRVAWQRSDFLPEADRVQAKGLLARYLDTRLRFTEARKLDSDHVRAALAETRQLHDRLWSMAVANARRDMDSDVAALYIEALNEMAAVNAMRVAIGIQARIAKEIWIALFFLIGLGMLVVGYQTAIAESKRSMIQPVLVISFAMVITLIATLDRPDSGVLKVTQQPLVDLRNTMSEATQPTTR</sequence>
<feature type="transmembrane region" description="Helical" evidence="1">
    <location>
        <begin position="7"/>
        <end position="28"/>
    </location>
</feature>
<dbReference type="RefSeq" id="WP_249475299.1">
    <property type="nucleotide sequence ID" value="NZ_JAMBEP010000003.1"/>
</dbReference>
<proteinExistence type="predicted"/>
<keyword evidence="1" id="KW-1133">Transmembrane helix</keyword>
<evidence type="ECO:0000313" key="3">
    <source>
        <dbReference type="Proteomes" id="UP001431217"/>
    </source>
</evidence>
<protein>
    <recommendedName>
        <fullName evidence="4">DUF4239 domain-containing protein</fullName>
    </recommendedName>
</protein>
<feature type="transmembrane region" description="Helical" evidence="1">
    <location>
        <begin position="48"/>
        <end position="69"/>
    </location>
</feature>
<evidence type="ECO:0000256" key="1">
    <source>
        <dbReference type="SAM" id="Phobius"/>
    </source>
</evidence>
<dbReference type="Proteomes" id="UP001431217">
    <property type="component" value="Unassembled WGS sequence"/>
</dbReference>